<evidence type="ECO:0008006" key="3">
    <source>
        <dbReference type="Google" id="ProtNLM"/>
    </source>
</evidence>
<protein>
    <recommendedName>
        <fullName evidence="3">Lipoprotein</fullName>
    </recommendedName>
</protein>
<comment type="caution">
    <text evidence="1">The sequence shown here is derived from an EMBL/GenBank/DDBJ whole genome shotgun (WGS) entry which is preliminary data.</text>
</comment>
<name>A0A2H0V5W4_9BACT</name>
<accession>A0A2H0V5W4</accession>
<gene>
    <name evidence="1" type="ORF">COT97_01005</name>
</gene>
<sequence length="130" mass="14841">MKRISLIVVLAALVLGGCAHLSSSVRSSSKLESWWELTDQGRKIAVVVFHSDRTYVNCYANEESQDPDLMFFDNYFLLRRYICMNVCSTDCHDVTDKEVSGNFRKIEEAKRDGQRVCIYVSSPLVSCKVF</sequence>
<dbReference type="AlphaFoldDB" id="A0A2H0V5W4"/>
<dbReference type="EMBL" id="PFAP01000004">
    <property type="protein sequence ID" value="PIR94507.1"/>
    <property type="molecule type" value="Genomic_DNA"/>
</dbReference>
<dbReference type="Proteomes" id="UP000229901">
    <property type="component" value="Unassembled WGS sequence"/>
</dbReference>
<dbReference type="PROSITE" id="PS51257">
    <property type="entry name" value="PROKAR_LIPOPROTEIN"/>
    <property type="match status" value="1"/>
</dbReference>
<evidence type="ECO:0000313" key="1">
    <source>
        <dbReference type="EMBL" id="PIR94507.1"/>
    </source>
</evidence>
<evidence type="ECO:0000313" key="2">
    <source>
        <dbReference type="Proteomes" id="UP000229901"/>
    </source>
</evidence>
<proteinExistence type="predicted"/>
<reference evidence="2" key="1">
    <citation type="submission" date="2017-09" db="EMBL/GenBank/DDBJ databases">
        <title>Depth-based differentiation of microbial function through sediment-hosted aquifers and enrichment of novel symbionts in the deep terrestrial subsurface.</title>
        <authorList>
            <person name="Probst A.J."/>
            <person name="Ladd B."/>
            <person name="Jarett J.K."/>
            <person name="Geller-Mcgrath D.E."/>
            <person name="Sieber C.M.K."/>
            <person name="Emerson J.B."/>
            <person name="Anantharaman K."/>
            <person name="Thomas B.C."/>
            <person name="Malmstrom R."/>
            <person name="Stieglmeier M."/>
            <person name="Klingl A."/>
            <person name="Woyke T."/>
            <person name="Ryan C.M."/>
            <person name="Banfield J.F."/>
        </authorList>
    </citation>
    <scope>NUCLEOTIDE SEQUENCE [LARGE SCALE GENOMIC DNA]</scope>
</reference>
<organism evidence="1 2">
    <name type="scientific">Candidatus Falkowbacteria bacterium CG10_big_fil_rev_8_21_14_0_10_39_11</name>
    <dbReference type="NCBI Taxonomy" id="1974565"/>
    <lineage>
        <taxon>Bacteria</taxon>
        <taxon>Candidatus Falkowiibacteriota</taxon>
    </lineage>
</organism>